<dbReference type="Proteomes" id="UP000663864">
    <property type="component" value="Unassembled WGS sequence"/>
</dbReference>
<evidence type="ECO:0000313" key="3">
    <source>
        <dbReference type="Proteomes" id="UP000663864"/>
    </source>
</evidence>
<accession>A0A815QGA9</accession>
<organism evidence="1 3">
    <name type="scientific">Rotaria sordida</name>
    <dbReference type="NCBI Taxonomy" id="392033"/>
    <lineage>
        <taxon>Eukaryota</taxon>
        <taxon>Metazoa</taxon>
        <taxon>Spiralia</taxon>
        <taxon>Gnathifera</taxon>
        <taxon>Rotifera</taxon>
        <taxon>Eurotatoria</taxon>
        <taxon>Bdelloidea</taxon>
        <taxon>Philodinida</taxon>
        <taxon>Philodinidae</taxon>
        <taxon>Rotaria</taxon>
    </lineage>
</organism>
<protein>
    <submittedName>
        <fullName evidence="1">Uncharacterized protein</fullName>
    </submittedName>
</protein>
<name>A0A815QGA9_9BILA</name>
<dbReference type="AlphaFoldDB" id="A0A815QGA9"/>
<comment type="caution">
    <text evidence="1">The sequence shown here is derived from an EMBL/GenBank/DDBJ whole genome shotgun (WGS) entry which is preliminary data.</text>
</comment>
<evidence type="ECO:0000313" key="2">
    <source>
        <dbReference type="EMBL" id="CAF3987543.1"/>
    </source>
</evidence>
<dbReference type="EMBL" id="CAJOBD010004269">
    <property type="protein sequence ID" value="CAF3987543.1"/>
    <property type="molecule type" value="Genomic_DNA"/>
</dbReference>
<gene>
    <name evidence="2" type="ORF">JBS370_LOCUS25533</name>
    <name evidence="1" type="ORF">ZHD862_LOCUS35758</name>
</gene>
<dbReference type="Proteomes" id="UP000663836">
    <property type="component" value="Unassembled WGS sequence"/>
</dbReference>
<evidence type="ECO:0000313" key="1">
    <source>
        <dbReference type="EMBL" id="CAF1462483.1"/>
    </source>
</evidence>
<reference evidence="1" key="1">
    <citation type="submission" date="2021-02" db="EMBL/GenBank/DDBJ databases">
        <authorList>
            <person name="Nowell W R."/>
        </authorList>
    </citation>
    <scope>NUCLEOTIDE SEQUENCE</scope>
</reference>
<sequence length="127" mass="14258">MSRSTLIYTLHRLDYQFGRGHVISDNPLQDKIQRIRQLIIDYANALKAEENGNSVIVYMDKSYVNTRHALNGTWYDASQPIGNKFIRGTVNGACLIIIHAVTTYGLLHHSHEKGATGIGRGDYICLV</sequence>
<proteinExistence type="predicted"/>
<dbReference type="EMBL" id="CAJNOT010005327">
    <property type="protein sequence ID" value="CAF1462483.1"/>
    <property type="molecule type" value="Genomic_DNA"/>
</dbReference>